<protein>
    <submittedName>
        <fullName evidence="2">DUF3301 domain-containing protein</fullName>
    </submittedName>
</protein>
<organism evidence="2 3">
    <name type="scientific">Luteibacter sahnii</name>
    <dbReference type="NCBI Taxonomy" id="3021977"/>
    <lineage>
        <taxon>Bacteria</taxon>
        <taxon>Pseudomonadati</taxon>
        <taxon>Pseudomonadota</taxon>
        <taxon>Gammaproteobacteria</taxon>
        <taxon>Lysobacterales</taxon>
        <taxon>Rhodanobacteraceae</taxon>
        <taxon>Luteibacter</taxon>
    </lineage>
</organism>
<keyword evidence="1" id="KW-0812">Transmembrane</keyword>
<dbReference type="Proteomes" id="UP001528850">
    <property type="component" value="Unassembled WGS sequence"/>
</dbReference>
<evidence type="ECO:0000313" key="2">
    <source>
        <dbReference type="EMBL" id="MDF4023948.1"/>
    </source>
</evidence>
<dbReference type="InterPro" id="IPR021732">
    <property type="entry name" value="DUF3301"/>
</dbReference>
<keyword evidence="1" id="KW-0472">Membrane</keyword>
<gene>
    <name evidence="2" type="ORF">P3W24_03025</name>
</gene>
<dbReference type="Pfam" id="PF11743">
    <property type="entry name" value="DUF3301"/>
    <property type="match status" value="1"/>
</dbReference>
<feature type="transmembrane region" description="Helical" evidence="1">
    <location>
        <begin position="6"/>
        <end position="23"/>
    </location>
</feature>
<accession>A0ABT6B782</accession>
<keyword evidence="3" id="KW-1185">Reference proteome</keyword>
<dbReference type="RefSeq" id="WP_320550637.1">
    <property type="nucleotide sequence ID" value="NZ_JAQLOK010000002.1"/>
</dbReference>
<reference evidence="2 3" key="1">
    <citation type="journal article" date="2024" name="Curr. Microbiol.">
        <title>Luteibacter sahnii sp. nov., A Novel Yellow-Colored Xanthomonadin Pigment Producing Probiotic Bacterium from Healthy Rice Seed Microbiome.</title>
        <authorList>
            <person name="Jaiswal G."/>
            <person name="Rana R."/>
            <person name="Nayak P.K."/>
            <person name="Chouhan R."/>
            <person name="Gandhi S.G."/>
            <person name="Patel H.K."/>
            <person name="Patil P.B."/>
        </authorList>
    </citation>
    <scope>NUCLEOTIDE SEQUENCE [LARGE SCALE GENOMIC DNA]</scope>
    <source>
        <strain evidence="2 3">PPL201</strain>
    </source>
</reference>
<dbReference type="EMBL" id="JARJJS010000001">
    <property type="protein sequence ID" value="MDF4023948.1"/>
    <property type="molecule type" value="Genomic_DNA"/>
</dbReference>
<evidence type="ECO:0000313" key="3">
    <source>
        <dbReference type="Proteomes" id="UP001528850"/>
    </source>
</evidence>
<name>A0ABT6B782_9GAMM</name>
<keyword evidence="1" id="KW-1133">Transmembrane helix</keyword>
<evidence type="ECO:0000256" key="1">
    <source>
        <dbReference type="SAM" id="Phobius"/>
    </source>
</evidence>
<comment type="caution">
    <text evidence="2">The sequence shown here is derived from an EMBL/GenBank/DDBJ whole genome shotgun (WGS) entry which is preliminary data.</text>
</comment>
<sequence length="131" mass="14232">MSSFTDLFWLFVLGAGIGAWYKLTRAREIAARAATGLCKRHGLQLLDQSVGLRAIRLQGVDGGRRLERCYGFDVSHDGTSRHAARLWMAGNEIASFSLPLSGAPELETVVATDPGVYGGNVVSLADRRRLN</sequence>
<proteinExistence type="predicted"/>